<keyword evidence="5 7" id="KW-0862">Zinc</keyword>
<dbReference type="eggNOG" id="COG0720">
    <property type="taxonomic scope" value="Bacteria"/>
</dbReference>
<feature type="binding site" evidence="7">
    <location>
        <position position="29"/>
    </location>
    <ligand>
        <name>Zn(2+)</name>
        <dbReference type="ChEBI" id="CHEBI:29105"/>
    </ligand>
</feature>
<evidence type="ECO:0000313" key="8">
    <source>
        <dbReference type="EMBL" id="ABW67297.1"/>
    </source>
</evidence>
<dbReference type="NCBIfam" id="TIGR03367">
    <property type="entry name" value="queuosine_QueD"/>
    <property type="match status" value="1"/>
</dbReference>
<dbReference type="EC" id="4.-.-.-" evidence="5"/>
<dbReference type="SUPFAM" id="SSF55620">
    <property type="entry name" value="Tetrahydrobiopterin biosynthesis enzymes-like"/>
    <property type="match status" value="1"/>
</dbReference>
<keyword evidence="5" id="KW-0456">Lyase</keyword>
<feature type="active site" description="Proton acceptor" evidence="6">
    <location>
        <position position="23"/>
    </location>
</feature>
<dbReference type="PANTHER" id="PTHR12589:SF8">
    <property type="entry name" value="6-CARBOXY-5,6,7,8-TETRAHYDROPTERIN SYNTHASE"/>
    <property type="match status" value="1"/>
</dbReference>
<dbReference type="HOGENOM" id="CLU_111016_6_3_7"/>
<dbReference type="STRING" id="96561.Dole_1493"/>
<accession>A8ZZE4</accession>
<dbReference type="InterPro" id="IPR038418">
    <property type="entry name" value="6-PTP_synth/QueD_sf"/>
</dbReference>
<evidence type="ECO:0000256" key="1">
    <source>
        <dbReference type="ARBA" id="ARBA00005061"/>
    </source>
</evidence>
<evidence type="ECO:0000256" key="2">
    <source>
        <dbReference type="ARBA" id="ARBA00008900"/>
    </source>
</evidence>
<dbReference type="OrthoDB" id="9804698at2"/>
<keyword evidence="9" id="KW-1185">Reference proteome</keyword>
<sequence length="129" mass="14483">MFELTVTTHFAAAHQLKMVAHKCENLHGHNWKVEVCVAGSELDHAGLLIDFGELKRHVATVIDGLDHRFLNELEYFKNGNPSSEHIAVYIADQLTGMLKETRAKISRVKVWESENSCATYIPDAQGQPL</sequence>
<evidence type="ECO:0000313" key="9">
    <source>
        <dbReference type="Proteomes" id="UP000008561"/>
    </source>
</evidence>
<dbReference type="PANTHER" id="PTHR12589">
    <property type="entry name" value="PYRUVOYL TETRAHYDROBIOPTERIN SYNTHASE"/>
    <property type="match status" value="1"/>
</dbReference>
<keyword evidence="5 7" id="KW-0479">Metal-binding</keyword>
<comment type="cofactor">
    <cofactor evidence="5 7">
        <name>Zn(2+)</name>
        <dbReference type="ChEBI" id="CHEBI:29105"/>
    </cofactor>
    <text evidence="5 7">Binds 1 zinc ion per subunit.</text>
</comment>
<evidence type="ECO:0000256" key="4">
    <source>
        <dbReference type="ARBA" id="ARBA00048807"/>
    </source>
</evidence>
<dbReference type="EMBL" id="CP000859">
    <property type="protein sequence ID" value="ABW67297.1"/>
    <property type="molecule type" value="Genomic_DNA"/>
</dbReference>
<protein>
    <recommendedName>
        <fullName evidence="3 5">6-carboxy-5,6,7,8-tetrahydropterin synthase</fullName>
        <ecNumber evidence="5">4.-.-.-</ecNumber>
    </recommendedName>
</protein>
<reference evidence="8 9" key="1">
    <citation type="submission" date="2007-10" db="EMBL/GenBank/DDBJ databases">
        <title>Complete sequence of Desulfococcus oleovorans Hxd3.</title>
        <authorList>
            <consortium name="US DOE Joint Genome Institute"/>
            <person name="Copeland A."/>
            <person name="Lucas S."/>
            <person name="Lapidus A."/>
            <person name="Barry K."/>
            <person name="Glavina del Rio T."/>
            <person name="Dalin E."/>
            <person name="Tice H."/>
            <person name="Pitluck S."/>
            <person name="Kiss H."/>
            <person name="Brettin T."/>
            <person name="Bruce D."/>
            <person name="Detter J.C."/>
            <person name="Han C."/>
            <person name="Schmutz J."/>
            <person name="Larimer F."/>
            <person name="Land M."/>
            <person name="Hauser L."/>
            <person name="Kyrpides N."/>
            <person name="Kim E."/>
            <person name="Wawrik B."/>
            <person name="Richardson P."/>
        </authorList>
    </citation>
    <scope>NUCLEOTIDE SEQUENCE [LARGE SCALE GENOMIC DNA]</scope>
    <source>
        <strain evidence="9">DSM 6200 / JCM 39069 / Hxd3</strain>
    </source>
</reference>
<comment type="pathway">
    <text evidence="1 5">Purine metabolism; 7-cyano-7-deazaguanine biosynthesis.</text>
</comment>
<dbReference type="Proteomes" id="UP000008561">
    <property type="component" value="Chromosome"/>
</dbReference>
<dbReference type="Gene3D" id="3.30.479.10">
    <property type="entry name" value="6-pyruvoyl tetrahydropterin synthase/QueD"/>
    <property type="match status" value="1"/>
</dbReference>
<evidence type="ECO:0000256" key="5">
    <source>
        <dbReference type="PIRNR" id="PIRNR006113"/>
    </source>
</evidence>
<dbReference type="RefSeq" id="WP_012174913.1">
    <property type="nucleotide sequence ID" value="NC_009943.1"/>
</dbReference>
<dbReference type="InterPro" id="IPR007115">
    <property type="entry name" value="6-PTP_synth/QueD"/>
</dbReference>
<evidence type="ECO:0000256" key="7">
    <source>
        <dbReference type="PIRSR" id="PIRSR006113-2"/>
    </source>
</evidence>
<gene>
    <name evidence="8" type="ordered locus">Dole_1493</name>
</gene>
<name>A8ZZE4_DESOH</name>
<proteinExistence type="inferred from homology"/>
<feature type="active site" description="Charge relay system" evidence="6">
    <location>
        <position position="112"/>
    </location>
</feature>
<dbReference type="PIRSF" id="PIRSF006113">
    <property type="entry name" value="PTP_synth"/>
    <property type="match status" value="1"/>
</dbReference>
<feature type="active site" description="Charge relay system" evidence="6">
    <location>
        <position position="67"/>
    </location>
</feature>
<dbReference type="KEGG" id="dol:Dole_1493"/>
<dbReference type="GO" id="GO:0008616">
    <property type="term" value="P:tRNA queuosine(34) biosynthetic process"/>
    <property type="evidence" value="ECO:0007669"/>
    <property type="project" value="UniProtKB-KW"/>
</dbReference>
<feature type="binding site" evidence="7">
    <location>
        <position position="27"/>
    </location>
    <ligand>
        <name>Zn(2+)</name>
        <dbReference type="ChEBI" id="CHEBI:29105"/>
    </ligand>
</feature>
<dbReference type="Pfam" id="PF01242">
    <property type="entry name" value="PTPS"/>
    <property type="match status" value="1"/>
</dbReference>
<organism evidence="8 9">
    <name type="scientific">Desulfosudis oleivorans (strain DSM 6200 / JCM 39069 / Hxd3)</name>
    <name type="common">Desulfococcus oleovorans</name>
    <dbReference type="NCBI Taxonomy" id="96561"/>
    <lineage>
        <taxon>Bacteria</taxon>
        <taxon>Pseudomonadati</taxon>
        <taxon>Thermodesulfobacteriota</taxon>
        <taxon>Desulfobacteria</taxon>
        <taxon>Desulfobacterales</taxon>
        <taxon>Desulfosudaceae</taxon>
        <taxon>Desulfosudis</taxon>
    </lineage>
</organism>
<dbReference type="AlphaFoldDB" id="A8ZZE4"/>
<keyword evidence="5" id="KW-0671">Queuosine biosynthesis</keyword>
<evidence type="ECO:0000256" key="3">
    <source>
        <dbReference type="ARBA" id="ARBA00018141"/>
    </source>
</evidence>
<feature type="binding site" evidence="7">
    <location>
        <position position="14"/>
    </location>
    <ligand>
        <name>Zn(2+)</name>
        <dbReference type="ChEBI" id="CHEBI:29105"/>
    </ligand>
</feature>
<dbReference type="UniPathway" id="UPA00391"/>
<dbReference type="GO" id="GO:0046872">
    <property type="term" value="F:metal ion binding"/>
    <property type="evidence" value="ECO:0007669"/>
    <property type="project" value="UniProtKB-KW"/>
</dbReference>
<evidence type="ECO:0000256" key="6">
    <source>
        <dbReference type="PIRSR" id="PIRSR006113-1"/>
    </source>
</evidence>
<comment type="catalytic activity">
    <reaction evidence="4 5">
        <text>7,8-dihydroneopterin 3'-triphosphate + H2O = 6-carboxy-5,6,7,8-tetrahydropterin + triphosphate + acetaldehyde + 2 H(+)</text>
        <dbReference type="Rhea" id="RHEA:27966"/>
        <dbReference type="ChEBI" id="CHEBI:15343"/>
        <dbReference type="ChEBI" id="CHEBI:15377"/>
        <dbReference type="ChEBI" id="CHEBI:15378"/>
        <dbReference type="ChEBI" id="CHEBI:18036"/>
        <dbReference type="ChEBI" id="CHEBI:58462"/>
        <dbReference type="ChEBI" id="CHEBI:61032"/>
        <dbReference type="EC" id="4.1.2.50"/>
    </reaction>
</comment>
<dbReference type="GO" id="GO:0070497">
    <property type="term" value="F:6-carboxytetrahydropterin synthase activity"/>
    <property type="evidence" value="ECO:0007669"/>
    <property type="project" value="UniProtKB-EC"/>
</dbReference>
<comment type="similarity">
    <text evidence="2 5">Belongs to the PTPS family. QueD subfamily.</text>
</comment>